<keyword evidence="6 7" id="KW-0472">Membrane</keyword>
<feature type="transmembrane region" description="Helical" evidence="7">
    <location>
        <begin position="71"/>
        <end position="91"/>
    </location>
</feature>
<evidence type="ECO:0000256" key="3">
    <source>
        <dbReference type="ARBA" id="ARBA00022475"/>
    </source>
</evidence>
<feature type="transmembrane region" description="Helical" evidence="7">
    <location>
        <begin position="364"/>
        <end position="382"/>
    </location>
</feature>
<keyword evidence="10" id="KW-1185">Reference proteome</keyword>
<feature type="transmembrane region" description="Helical" evidence="7">
    <location>
        <begin position="160"/>
        <end position="179"/>
    </location>
</feature>
<dbReference type="CDD" id="cd17324">
    <property type="entry name" value="MFS_NepI_like"/>
    <property type="match status" value="1"/>
</dbReference>
<accession>A0ABX9I6G6</accession>
<dbReference type="EMBL" id="QRAY01000014">
    <property type="protein sequence ID" value="RDS59079.1"/>
    <property type="molecule type" value="Genomic_DNA"/>
</dbReference>
<feature type="transmembrane region" description="Helical" evidence="7">
    <location>
        <begin position="206"/>
        <end position="224"/>
    </location>
</feature>
<dbReference type="InterPro" id="IPR020846">
    <property type="entry name" value="MFS_dom"/>
</dbReference>
<dbReference type="InterPro" id="IPR011701">
    <property type="entry name" value="MFS"/>
</dbReference>
<feature type="transmembrane region" description="Helical" evidence="7">
    <location>
        <begin position="38"/>
        <end position="59"/>
    </location>
</feature>
<evidence type="ECO:0000259" key="8">
    <source>
        <dbReference type="PROSITE" id="PS50850"/>
    </source>
</evidence>
<evidence type="ECO:0000256" key="6">
    <source>
        <dbReference type="ARBA" id="ARBA00023136"/>
    </source>
</evidence>
<evidence type="ECO:0000313" key="10">
    <source>
        <dbReference type="Proteomes" id="UP000254492"/>
    </source>
</evidence>
<keyword evidence="5 7" id="KW-1133">Transmembrane helix</keyword>
<dbReference type="SUPFAM" id="SSF103473">
    <property type="entry name" value="MFS general substrate transporter"/>
    <property type="match status" value="1"/>
</dbReference>
<feature type="transmembrane region" description="Helical" evidence="7">
    <location>
        <begin position="268"/>
        <end position="288"/>
    </location>
</feature>
<evidence type="ECO:0000256" key="2">
    <source>
        <dbReference type="ARBA" id="ARBA00022448"/>
    </source>
</evidence>
<feature type="transmembrane region" description="Helical" evidence="7">
    <location>
        <begin position="330"/>
        <end position="352"/>
    </location>
</feature>
<keyword evidence="2" id="KW-0813">Transport</keyword>
<dbReference type="Gene3D" id="1.20.1250.20">
    <property type="entry name" value="MFS general substrate transporter like domains"/>
    <property type="match status" value="1"/>
</dbReference>
<dbReference type="Pfam" id="PF07690">
    <property type="entry name" value="MFS_1"/>
    <property type="match status" value="1"/>
</dbReference>
<feature type="transmembrane region" description="Helical" evidence="7">
    <location>
        <begin position="12"/>
        <end position="32"/>
    </location>
</feature>
<evidence type="ECO:0000256" key="4">
    <source>
        <dbReference type="ARBA" id="ARBA00022692"/>
    </source>
</evidence>
<evidence type="ECO:0000256" key="7">
    <source>
        <dbReference type="SAM" id="Phobius"/>
    </source>
</evidence>
<keyword evidence="4 7" id="KW-0812">Transmembrane</keyword>
<evidence type="ECO:0000256" key="5">
    <source>
        <dbReference type="ARBA" id="ARBA00022989"/>
    </source>
</evidence>
<sequence>MRVKEFKIQSFVLILISFILGFSEFIIIGILDDLAKEFSVSVATTGYLVTIFALVYAVSTPIITSTLKNNLYHAMVVLALIFTFGNALTIFAPNYTILVISRIIVAIVSGSLLSLSMTFATVIAPMPKRAWLVSWIFSGFSVASVFGVPLGTWISTTLGWRFTFITITLLSIITVFLIIKTLPHNLMQEKQGHVLQQFVIFKDPRIYLSVFIQTCSLAGVYVFYTYLRPIFSKTLSFNPGVITFLLTIFGVMSLISNQASGRIANNKGLRSMPLLYIIEFIVLITMPLWLQNTWLGTVDIMLVGILMYLVNSPLQLHIMGVAENDYPQSLVLASSINSIFSNLGISLGSAAGGLVVSNFGLNNVGIGGAAFTAFALISTVMLNKVNAARGPLY</sequence>
<evidence type="ECO:0000256" key="1">
    <source>
        <dbReference type="ARBA" id="ARBA00004651"/>
    </source>
</evidence>
<feature type="domain" description="Major facilitator superfamily (MFS) profile" evidence="8">
    <location>
        <begin position="9"/>
        <end position="387"/>
    </location>
</feature>
<feature type="transmembrane region" description="Helical" evidence="7">
    <location>
        <begin position="97"/>
        <end position="123"/>
    </location>
</feature>
<proteinExistence type="predicted"/>
<comment type="subcellular location">
    <subcellularLocation>
        <location evidence="1">Cell membrane</location>
        <topology evidence="1">Multi-pass membrane protein</topology>
    </subcellularLocation>
</comment>
<dbReference type="InterPro" id="IPR036259">
    <property type="entry name" value="MFS_trans_sf"/>
</dbReference>
<dbReference type="PROSITE" id="PS50850">
    <property type="entry name" value="MFS"/>
    <property type="match status" value="1"/>
</dbReference>
<evidence type="ECO:0000313" key="9">
    <source>
        <dbReference type="EMBL" id="RDS59079.1"/>
    </source>
</evidence>
<dbReference type="PANTHER" id="PTHR43124:SF3">
    <property type="entry name" value="CHLORAMPHENICOL EFFLUX PUMP RV0191"/>
    <property type="match status" value="1"/>
</dbReference>
<dbReference type="PANTHER" id="PTHR43124">
    <property type="entry name" value="PURINE EFFLUX PUMP PBUE"/>
    <property type="match status" value="1"/>
</dbReference>
<comment type="caution">
    <text evidence="9">The sequence shown here is derived from an EMBL/GenBank/DDBJ whole genome shotgun (WGS) entry which is preliminary data.</text>
</comment>
<name>A0ABX9I6G6_9LACO</name>
<protein>
    <submittedName>
        <fullName evidence="9">MFS transporter</fullName>
    </submittedName>
</protein>
<feature type="transmembrane region" description="Helical" evidence="7">
    <location>
        <begin position="236"/>
        <end position="256"/>
    </location>
</feature>
<reference evidence="9 10" key="1">
    <citation type="submission" date="2018-07" db="EMBL/GenBank/DDBJ databases">
        <title>Genome-based reclassification of Weissella jogaejeotgali as Weissella thailandensis.</title>
        <authorList>
            <person name="Chun J."/>
            <person name="Kim B.-Y."/>
            <person name="Kwak M.-J."/>
        </authorList>
    </citation>
    <scope>NUCLEOTIDE SEQUENCE [LARGE SCALE GENOMIC DNA]</scope>
    <source>
        <strain evidence="9 10">KCTC 3751</strain>
    </source>
</reference>
<organism evidence="9 10">
    <name type="scientific">Weissella thailandensis</name>
    <dbReference type="NCBI Taxonomy" id="89061"/>
    <lineage>
        <taxon>Bacteria</taxon>
        <taxon>Bacillati</taxon>
        <taxon>Bacillota</taxon>
        <taxon>Bacilli</taxon>
        <taxon>Lactobacillales</taxon>
        <taxon>Lactobacillaceae</taxon>
        <taxon>Weissella</taxon>
    </lineage>
</organism>
<keyword evidence="3" id="KW-1003">Cell membrane</keyword>
<feature type="transmembrane region" description="Helical" evidence="7">
    <location>
        <begin position="130"/>
        <end position="154"/>
    </location>
</feature>
<dbReference type="InterPro" id="IPR050189">
    <property type="entry name" value="MFS_Efflux_Transporters"/>
</dbReference>
<gene>
    <name evidence="9" type="ORF">DWV05_07880</name>
</gene>
<dbReference type="Proteomes" id="UP000254492">
    <property type="component" value="Unassembled WGS sequence"/>
</dbReference>